<dbReference type="RefSeq" id="WP_146981519.1">
    <property type="nucleotide sequence ID" value="NZ_VOSM01000004.1"/>
</dbReference>
<name>A0A5C6XJ86_9DELT</name>
<keyword evidence="3" id="KW-0677">Repeat</keyword>
<sequence>MRPLLASCLALVALSLAAPTPTFAQDQQGDEAPAAPTSPEGAHLNDARALYQAGHWEDALAAFNRAFELAPDHSEIKAAAALEAGSLLWEQGRYEPARQKVTFALELARERNFDHATGQILLTLGQIESATGQLRSAEGTLNICVQLTGELGDDVYRALCRISRRATRTLLGQNPGSESDLRADIRTLQNTDSLLAIGTALTRTADLYQDNGDLEQAQRLLAQAKRHIEAADSVPARARHHLREAQLLRQQNNLSGASELLDQALPLFESMNNRPMIVHTLGLKAEIAALNNQAAHALTLYRRALNVADATSNPLLKGRVHLALCELNISQAPQHCQQAIDTFANGQLATYRVRAHASLARAHQAANRFNDARTHYMRAIELIGDLPEGNTLYTESLATQHANLCVVNNRLRATGALASCLEARQRLQKLPDADADHHRRTLAHVTHAAGMAALQENNAERAIDLLQQAADQALELSPRDIAIASDALLRLGATYAALPDHARQARDAFTRGLETLNLPDQPEGADNRPARLAILTQLTQLHLNQRDADDTLSRAAQLIDVATALNDPRTRAWAHNARASAHLINKDQDAARAELQRALPLARQADDAELTELIEENLQKFD</sequence>
<dbReference type="Proteomes" id="UP000321412">
    <property type="component" value="Unassembled WGS sequence"/>
</dbReference>
<gene>
    <name evidence="9" type="ORF">FRC98_11320</name>
</gene>
<dbReference type="OrthoDB" id="5480112at2"/>
<comment type="caution">
    <text evidence="9">The sequence shown here is derived from an EMBL/GenBank/DDBJ whole genome shotgun (WGS) entry which is preliminary data.</text>
</comment>
<evidence type="ECO:0000256" key="5">
    <source>
        <dbReference type="ARBA" id="ARBA00038253"/>
    </source>
</evidence>
<protein>
    <submittedName>
        <fullName evidence="9">Tetratricopeptide repeat protein</fullName>
    </submittedName>
</protein>
<dbReference type="InterPro" id="IPR019734">
    <property type="entry name" value="TPR_rpt"/>
</dbReference>
<evidence type="ECO:0000256" key="1">
    <source>
        <dbReference type="ARBA" id="ARBA00004496"/>
    </source>
</evidence>
<dbReference type="GO" id="GO:0005737">
    <property type="term" value="C:cytoplasm"/>
    <property type="evidence" value="ECO:0007669"/>
    <property type="project" value="UniProtKB-SubCell"/>
</dbReference>
<dbReference type="PANTHER" id="PTHR46630:SF1">
    <property type="entry name" value="TETRATRICOPEPTIDE REPEAT PROTEIN 29"/>
    <property type="match status" value="1"/>
</dbReference>
<dbReference type="EMBL" id="VOSM01000004">
    <property type="protein sequence ID" value="TXD37312.1"/>
    <property type="molecule type" value="Genomic_DNA"/>
</dbReference>
<feature type="region of interest" description="Disordered" evidence="7">
    <location>
        <begin position="23"/>
        <end position="42"/>
    </location>
</feature>
<evidence type="ECO:0000256" key="3">
    <source>
        <dbReference type="ARBA" id="ARBA00022737"/>
    </source>
</evidence>
<keyword evidence="10" id="KW-1185">Reference proteome</keyword>
<organism evidence="9 10">
    <name type="scientific">Lujinxingia vulgaris</name>
    <dbReference type="NCBI Taxonomy" id="2600176"/>
    <lineage>
        <taxon>Bacteria</taxon>
        <taxon>Deltaproteobacteria</taxon>
        <taxon>Bradymonadales</taxon>
        <taxon>Lujinxingiaceae</taxon>
        <taxon>Lujinxingia</taxon>
    </lineage>
</organism>
<evidence type="ECO:0000313" key="9">
    <source>
        <dbReference type="EMBL" id="TXD37312.1"/>
    </source>
</evidence>
<comment type="similarity">
    <text evidence="5">Belongs to the Rap family.</text>
</comment>
<reference evidence="9 10" key="1">
    <citation type="submission" date="2019-08" db="EMBL/GenBank/DDBJ databases">
        <title>Bradymonadales sp. TMQ4.</title>
        <authorList>
            <person name="Liang Q."/>
        </authorList>
    </citation>
    <scope>NUCLEOTIDE SEQUENCE [LARGE SCALE GENOMIC DNA]</scope>
    <source>
        <strain evidence="9 10">TMQ4</strain>
    </source>
</reference>
<evidence type="ECO:0000256" key="2">
    <source>
        <dbReference type="ARBA" id="ARBA00022490"/>
    </source>
</evidence>
<evidence type="ECO:0000313" key="10">
    <source>
        <dbReference type="Proteomes" id="UP000321412"/>
    </source>
</evidence>
<comment type="subcellular location">
    <subcellularLocation>
        <location evidence="1">Cytoplasm</location>
    </subcellularLocation>
</comment>
<dbReference type="AlphaFoldDB" id="A0A5C6XJ86"/>
<dbReference type="SUPFAM" id="SSF48452">
    <property type="entry name" value="TPR-like"/>
    <property type="match status" value="3"/>
</dbReference>
<dbReference type="PANTHER" id="PTHR46630">
    <property type="entry name" value="TETRATRICOPEPTIDE REPEAT PROTEIN 29"/>
    <property type="match status" value="1"/>
</dbReference>
<feature type="chain" id="PRO_5022864305" evidence="8">
    <location>
        <begin position="25"/>
        <end position="622"/>
    </location>
</feature>
<accession>A0A5C6XJ86</accession>
<dbReference type="PROSITE" id="PS50005">
    <property type="entry name" value="TPR"/>
    <property type="match status" value="1"/>
</dbReference>
<feature type="repeat" description="TPR" evidence="6">
    <location>
        <begin position="40"/>
        <end position="73"/>
    </location>
</feature>
<dbReference type="InterPro" id="IPR011990">
    <property type="entry name" value="TPR-like_helical_dom_sf"/>
</dbReference>
<evidence type="ECO:0000256" key="4">
    <source>
        <dbReference type="ARBA" id="ARBA00022803"/>
    </source>
</evidence>
<dbReference type="SMART" id="SM00028">
    <property type="entry name" value="TPR"/>
    <property type="match status" value="7"/>
</dbReference>
<evidence type="ECO:0000256" key="6">
    <source>
        <dbReference type="PROSITE-ProRule" id="PRU00339"/>
    </source>
</evidence>
<evidence type="ECO:0000256" key="7">
    <source>
        <dbReference type="SAM" id="MobiDB-lite"/>
    </source>
</evidence>
<proteinExistence type="inferred from homology"/>
<keyword evidence="8" id="KW-0732">Signal</keyword>
<evidence type="ECO:0000256" key="8">
    <source>
        <dbReference type="SAM" id="SignalP"/>
    </source>
</evidence>
<dbReference type="InterPro" id="IPR051476">
    <property type="entry name" value="Bac_ResReg_Asp_Phosphatase"/>
</dbReference>
<feature type="signal peptide" evidence="8">
    <location>
        <begin position="1"/>
        <end position="24"/>
    </location>
</feature>
<dbReference type="Gene3D" id="1.25.40.10">
    <property type="entry name" value="Tetratricopeptide repeat domain"/>
    <property type="match status" value="4"/>
</dbReference>
<keyword evidence="2" id="KW-0963">Cytoplasm</keyword>
<keyword evidence="4 6" id="KW-0802">TPR repeat</keyword>